<feature type="compositionally biased region" description="Polar residues" evidence="10">
    <location>
        <begin position="572"/>
        <end position="582"/>
    </location>
</feature>
<dbReference type="PANTHER" id="PTHR43047:SF68">
    <property type="entry name" value="HISTIDINE KINASE 5"/>
    <property type="match status" value="1"/>
</dbReference>
<dbReference type="PROSITE" id="PS50110">
    <property type="entry name" value="RESPONSE_REGULATORY"/>
    <property type="match status" value="1"/>
</dbReference>
<dbReference type="SMART" id="SM00388">
    <property type="entry name" value="HisKA"/>
    <property type="match status" value="1"/>
</dbReference>
<dbReference type="InterPro" id="IPR001789">
    <property type="entry name" value="Sig_transdc_resp-reg_receiver"/>
</dbReference>
<gene>
    <name evidence="13" type="ORF">Ddye_004993</name>
</gene>
<feature type="compositionally biased region" description="Polar residues" evidence="10">
    <location>
        <begin position="554"/>
        <end position="563"/>
    </location>
</feature>
<evidence type="ECO:0000259" key="12">
    <source>
        <dbReference type="PROSITE" id="PS50110"/>
    </source>
</evidence>
<evidence type="ECO:0000259" key="11">
    <source>
        <dbReference type="PROSITE" id="PS50109"/>
    </source>
</evidence>
<dbReference type="EC" id="2.7.13.3" evidence="3"/>
<keyword evidence="14" id="KW-1185">Reference proteome</keyword>
<dbReference type="Gene3D" id="3.30.450.20">
    <property type="entry name" value="PAS domain"/>
    <property type="match status" value="1"/>
</dbReference>
<feature type="compositionally biased region" description="Polar residues" evidence="10">
    <location>
        <begin position="730"/>
        <end position="758"/>
    </location>
</feature>
<dbReference type="SMART" id="SM00448">
    <property type="entry name" value="REC"/>
    <property type="match status" value="1"/>
</dbReference>
<dbReference type="SMART" id="SM00387">
    <property type="entry name" value="HATPase_c"/>
    <property type="match status" value="1"/>
</dbReference>
<dbReference type="Gene3D" id="3.40.50.2300">
    <property type="match status" value="1"/>
</dbReference>
<dbReference type="FunFam" id="3.30.450.20:FF:000061">
    <property type="entry name" value="Histidine kinase 5"/>
    <property type="match status" value="1"/>
</dbReference>
<evidence type="ECO:0000256" key="9">
    <source>
        <dbReference type="SAM" id="Coils"/>
    </source>
</evidence>
<dbReference type="Gene3D" id="1.10.287.130">
    <property type="match status" value="1"/>
</dbReference>
<feature type="region of interest" description="Disordered" evidence="10">
    <location>
        <begin position="550"/>
        <end position="596"/>
    </location>
</feature>
<evidence type="ECO:0000313" key="13">
    <source>
        <dbReference type="EMBL" id="KAK2658460.1"/>
    </source>
</evidence>
<accession>A0AAD9XFN8</accession>
<dbReference type="InterPro" id="IPR036890">
    <property type="entry name" value="HATPase_C_sf"/>
</dbReference>
<dbReference type="CDD" id="cd00082">
    <property type="entry name" value="HisKA"/>
    <property type="match status" value="1"/>
</dbReference>
<sequence length="1014" mass="114274">MVCEMEKDQMDHNIDQIEDMDIEGLTSMWPEDIGTDVGKQFNVEGPGGDQDMLEEVTIPEEPTIVDFKRLLELTNYTDKGSSQLAYLVKHWEYKQTNAVRLLREELDNLSRQREEVELKKLEILEEHRFEEEGYGGDKRPISIMEEVYDIWQQDVPRRKIDVVVQNKRVEIDDSEYDTSAYWKQRTLDLEKMLEASVQREQALMEKLQESVTNLEKQSSPVEELSQILKRADNFLHFVLQNAPVVIGHQDNELRYRFIYNHFPSLHEEDILGKTDVEIFTGAGVKESQDFKREVLEKKLPAKREITFETPLFGSKTFLIYVEPVFSKAGETIGINYMGMDVTDQVRKREKMGKLREEIAVQKAKETELNKTIHITEETMRAKQMLATMSHEIRSPLSGVVSMAEILSNTRLDREQRSLLDVMISSGDLVLQLINDILDLSKVESGVMKLEATKFRPREVVKHVLQTAAASLQKILTLEGHIADDVPIEVIGDVLRIRQILTNLISNAIKFTPEGHVGIKLYVIPEPPFAQEELNQKSKANQSITIAAIEENHHQSTSHTSISDQKGFHSKDNQPGSPANCVNSMDGDSEEQPPQVPETTVWIRCDVYDTGIGIPENALPTLFKKYMQVSADHARKYGGTGLGLAICKQLVELMGGRLTVTSTVHRGSTFTFILPYKVSPICDHSDDPDELSDMSDHDSAYDDLTAGLFQFQPRTLGSLFSSNGSSRTQKLLPNSMGFASSHKQNGFSEDSYSFPSSNVRPKETCTPEDAYSVVETETLSEPESSFSDSPEPHRENVVSRGKQCQVDKNNRLQNHVPESNGHSQAKKEMVLVAKSSEIQGSYQRQEKSEIISQCTSNSSPEVPETKAKPKILLVEDNKINVMVTRSMMKQLGHTIDVVNNGVEAVRAVQRHTYDLVLMDVCMPVMDGLQATRIIRSFEETGTWDAAEIAGIEKPLASTDSLQCSMSSTQRIPIIAMTANALSESADECFANGMDSFVSKPVTFQKLKECLEQYFP</sequence>
<feature type="domain" description="Histidine kinase" evidence="11">
    <location>
        <begin position="387"/>
        <end position="677"/>
    </location>
</feature>
<dbReference type="CDD" id="cd17546">
    <property type="entry name" value="REC_hyHK_CKI1_RcsC-like"/>
    <property type="match status" value="1"/>
</dbReference>
<dbReference type="Pfam" id="PF02518">
    <property type="entry name" value="HATPase_c"/>
    <property type="match status" value="1"/>
</dbReference>
<protein>
    <recommendedName>
        <fullName evidence="3">histidine kinase</fullName>
        <ecNumber evidence="3">2.7.13.3</ecNumber>
    </recommendedName>
</protein>
<dbReference type="InterPro" id="IPR003594">
    <property type="entry name" value="HATPase_dom"/>
</dbReference>
<dbReference type="InterPro" id="IPR011006">
    <property type="entry name" value="CheY-like_superfamily"/>
</dbReference>
<feature type="domain" description="Response regulatory" evidence="12">
    <location>
        <begin position="869"/>
        <end position="1013"/>
    </location>
</feature>
<dbReference type="PRINTS" id="PR00344">
    <property type="entry name" value="BCTRLSENSOR"/>
</dbReference>
<dbReference type="InterPro" id="IPR005467">
    <property type="entry name" value="His_kinase_dom"/>
</dbReference>
<reference evidence="13" key="1">
    <citation type="journal article" date="2023" name="Plant J.">
        <title>Genome sequences and population genomics provide insights into the demographic history, inbreeding, and mutation load of two 'living fossil' tree species of Dipteronia.</title>
        <authorList>
            <person name="Feng Y."/>
            <person name="Comes H.P."/>
            <person name="Chen J."/>
            <person name="Zhu S."/>
            <person name="Lu R."/>
            <person name="Zhang X."/>
            <person name="Li P."/>
            <person name="Qiu J."/>
            <person name="Olsen K.M."/>
            <person name="Qiu Y."/>
        </authorList>
    </citation>
    <scope>NUCLEOTIDE SEQUENCE</scope>
    <source>
        <strain evidence="13">KIB01</strain>
    </source>
</reference>
<evidence type="ECO:0000256" key="2">
    <source>
        <dbReference type="ARBA" id="ARBA00004496"/>
    </source>
</evidence>
<dbReference type="Gene3D" id="3.30.565.10">
    <property type="entry name" value="Histidine kinase-like ATPase, C-terminal domain"/>
    <property type="match status" value="1"/>
</dbReference>
<evidence type="ECO:0000256" key="1">
    <source>
        <dbReference type="ARBA" id="ARBA00000085"/>
    </source>
</evidence>
<keyword evidence="9" id="KW-0175">Coiled coil</keyword>
<comment type="subcellular location">
    <subcellularLocation>
        <location evidence="2">Cytoplasm</location>
    </subcellularLocation>
</comment>
<dbReference type="AlphaFoldDB" id="A0AAD9XFN8"/>
<evidence type="ECO:0000256" key="6">
    <source>
        <dbReference type="ARBA" id="ARBA00022679"/>
    </source>
</evidence>
<evidence type="ECO:0000256" key="3">
    <source>
        <dbReference type="ARBA" id="ARBA00012438"/>
    </source>
</evidence>
<comment type="caution">
    <text evidence="13">The sequence shown here is derived from an EMBL/GenBank/DDBJ whole genome shotgun (WGS) entry which is preliminary data.</text>
</comment>
<dbReference type="InterPro" id="IPR003661">
    <property type="entry name" value="HisK_dim/P_dom"/>
</dbReference>
<dbReference type="PANTHER" id="PTHR43047">
    <property type="entry name" value="TWO-COMPONENT HISTIDINE PROTEIN KINASE"/>
    <property type="match status" value="1"/>
</dbReference>
<feature type="coiled-coil region" evidence="9">
    <location>
        <begin position="99"/>
        <end position="126"/>
    </location>
</feature>
<dbReference type="FunFam" id="1.10.287.130:FF:000030">
    <property type="entry name" value="Putative histidine kinase 5"/>
    <property type="match status" value="1"/>
</dbReference>
<dbReference type="EMBL" id="JANJYI010000002">
    <property type="protein sequence ID" value="KAK2658460.1"/>
    <property type="molecule type" value="Genomic_DNA"/>
</dbReference>
<keyword evidence="5 8" id="KW-0597">Phosphoprotein</keyword>
<feature type="modified residue" description="4-aspartylphosphate" evidence="8">
    <location>
        <position position="918"/>
    </location>
</feature>
<keyword evidence="4" id="KW-0963">Cytoplasm</keyword>
<feature type="coiled-coil region" evidence="9">
    <location>
        <begin position="190"/>
        <end position="217"/>
    </location>
</feature>
<organism evidence="13 14">
    <name type="scientific">Dipteronia dyeriana</name>
    <dbReference type="NCBI Taxonomy" id="168575"/>
    <lineage>
        <taxon>Eukaryota</taxon>
        <taxon>Viridiplantae</taxon>
        <taxon>Streptophyta</taxon>
        <taxon>Embryophyta</taxon>
        <taxon>Tracheophyta</taxon>
        <taxon>Spermatophyta</taxon>
        <taxon>Magnoliopsida</taxon>
        <taxon>eudicotyledons</taxon>
        <taxon>Gunneridae</taxon>
        <taxon>Pentapetalae</taxon>
        <taxon>rosids</taxon>
        <taxon>malvids</taxon>
        <taxon>Sapindales</taxon>
        <taxon>Sapindaceae</taxon>
        <taxon>Hippocastanoideae</taxon>
        <taxon>Acereae</taxon>
        <taxon>Dipteronia</taxon>
    </lineage>
</organism>
<dbReference type="GO" id="GO:0005886">
    <property type="term" value="C:plasma membrane"/>
    <property type="evidence" value="ECO:0007669"/>
    <property type="project" value="TreeGrafter"/>
</dbReference>
<dbReference type="Pfam" id="PF00512">
    <property type="entry name" value="HisKA"/>
    <property type="match status" value="1"/>
</dbReference>
<dbReference type="GO" id="GO:0000155">
    <property type="term" value="F:phosphorelay sensor kinase activity"/>
    <property type="evidence" value="ECO:0007669"/>
    <property type="project" value="InterPro"/>
</dbReference>
<dbReference type="Proteomes" id="UP001280121">
    <property type="component" value="Unassembled WGS sequence"/>
</dbReference>
<comment type="catalytic activity">
    <reaction evidence="1">
        <text>ATP + protein L-histidine = ADP + protein N-phospho-L-histidine.</text>
        <dbReference type="EC" id="2.7.13.3"/>
    </reaction>
</comment>
<dbReference type="SUPFAM" id="SSF47384">
    <property type="entry name" value="Homodimeric domain of signal transducing histidine kinase"/>
    <property type="match status" value="1"/>
</dbReference>
<dbReference type="SUPFAM" id="SSF55874">
    <property type="entry name" value="ATPase domain of HSP90 chaperone/DNA topoisomerase II/histidine kinase"/>
    <property type="match status" value="1"/>
</dbReference>
<name>A0AAD9XFN8_9ROSI</name>
<dbReference type="PROSITE" id="PS50109">
    <property type="entry name" value="HIS_KIN"/>
    <property type="match status" value="1"/>
</dbReference>
<dbReference type="InterPro" id="IPR036097">
    <property type="entry name" value="HisK_dim/P_sf"/>
</dbReference>
<dbReference type="CDD" id="cd16922">
    <property type="entry name" value="HATPase_EvgS-ArcB-TorS-like"/>
    <property type="match status" value="1"/>
</dbReference>
<keyword evidence="6" id="KW-0808">Transferase</keyword>
<feature type="region of interest" description="Disordered" evidence="10">
    <location>
        <begin position="730"/>
        <end position="804"/>
    </location>
</feature>
<evidence type="ECO:0000256" key="5">
    <source>
        <dbReference type="ARBA" id="ARBA00022553"/>
    </source>
</evidence>
<evidence type="ECO:0000256" key="8">
    <source>
        <dbReference type="PROSITE-ProRule" id="PRU00169"/>
    </source>
</evidence>
<dbReference type="InterPro" id="IPR004358">
    <property type="entry name" value="Sig_transdc_His_kin-like_C"/>
</dbReference>
<dbReference type="FunFam" id="3.40.50.2300:FF:000201">
    <property type="entry name" value="Histidine kinase 5"/>
    <property type="match status" value="1"/>
</dbReference>
<proteinExistence type="predicted"/>
<evidence type="ECO:0000313" key="14">
    <source>
        <dbReference type="Proteomes" id="UP001280121"/>
    </source>
</evidence>
<keyword evidence="7" id="KW-0418">Kinase</keyword>
<evidence type="ECO:0000256" key="10">
    <source>
        <dbReference type="SAM" id="MobiDB-lite"/>
    </source>
</evidence>
<evidence type="ECO:0000256" key="4">
    <source>
        <dbReference type="ARBA" id="ARBA00022490"/>
    </source>
</evidence>
<dbReference type="SUPFAM" id="SSF52172">
    <property type="entry name" value="CheY-like"/>
    <property type="match status" value="1"/>
</dbReference>
<evidence type="ECO:0000256" key="7">
    <source>
        <dbReference type="ARBA" id="ARBA00022777"/>
    </source>
</evidence>
<dbReference type="Pfam" id="PF00072">
    <property type="entry name" value="Response_reg"/>
    <property type="match status" value="1"/>
</dbReference>
<dbReference type="GO" id="GO:0009927">
    <property type="term" value="F:histidine phosphotransfer kinase activity"/>
    <property type="evidence" value="ECO:0007669"/>
    <property type="project" value="TreeGrafter"/>
</dbReference>
<dbReference type="GO" id="GO:0005737">
    <property type="term" value="C:cytoplasm"/>
    <property type="evidence" value="ECO:0007669"/>
    <property type="project" value="UniProtKB-SubCell"/>
</dbReference>